<dbReference type="GO" id="GO:0015628">
    <property type="term" value="P:protein secretion by the type II secretion system"/>
    <property type="evidence" value="ECO:0007669"/>
    <property type="project" value="InterPro"/>
</dbReference>
<keyword evidence="4" id="KW-1134">Transmembrane beta strand</keyword>
<feature type="domain" description="GspD-like N0" evidence="14">
    <location>
        <begin position="32"/>
        <end position="101"/>
    </location>
</feature>
<dbReference type="Proteomes" id="UP000234271">
    <property type="component" value="Chromosome"/>
</dbReference>
<accession>A0A2N9YH12</accession>
<evidence type="ECO:0000259" key="14">
    <source>
        <dbReference type="Pfam" id="PF21305"/>
    </source>
</evidence>
<name>A0A2N9YH12_9GAMM</name>
<evidence type="ECO:0000256" key="2">
    <source>
        <dbReference type="ARBA" id="ARBA00006980"/>
    </source>
</evidence>
<feature type="domain" description="NolW-like" evidence="13">
    <location>
        <begin position="128"/>
        <end position="189"/>
    </location>
</feature>
<reference evidence="16" key="1">
    <citation type="submission" date="2016-12" db="EMBL/GenBank/DDBJ databases">
        <title>Complete Genome Sequence of Beggiatoa leptomitiformis D-401.</title>
        <authorList>
            <person name="Fomenkov A."/>
            <person name="Vincze T."/>
            <person name="Grabovich M."/>
            <person name="Anton B.P."/>
            <person name="Dubinina G."/>
            <person name="Orlova M."/>
            <person name="Belousova E."/>
            <person name="Roberts R.J."/>
        </authorList>
    </citation>
    <scope>NUCLEOTIDE SEQUENCE [LARGE SCALE GENOMIC DNA]</scope>
    <source>
        <strain evidence="16">D-401</strain>
    </source>
</reference>
<organism evidence="15 16">
    <name type="scientific">Beggiatoa leptomitoformis</name>
    <dbReference type="NCBI Taxonomy" id="288004"/>
    <lineage>
        <taxon>Bacteria</taxon>
        <taxon>Pseudomonadati</taxon>
        <taxon>Pseudomonadota</taxon>
        <taxon>Gammaproteobacteria</taxon>
        <taxon>Thiotrichales</taxon>
        <taxon>Thiotrichaceae</taxon>
        <taxon>Beggiatoa</taxon>
    </lineage>
</organism>
<evidence type="ECO:0000256" key="10">
    <source>
        <dbReference type="RuleBase" id="RU004004"/>
    </source>
</evidence>
<dbReference type="STRING" id="288004.AL038_10365"/>
<evidence type="ECO:0000313" key="15">
    <source>
        <dbReference type="EMBL" id="AUI69675.1"/>
    </source>
</evidence>
<evidence type="ECO:0000256" key="4">
    <source>
        <dbReference type="ARBA" id="ARBA00022452"/>
    </source>
</evidence>
<evidence type="ECO:0000259" key="13">
    <source>
        <dbReference type="Pfam" id="PF03958"/>
    </source>
</evidence>
<dbReference type="Pfam" id="PF21305">
    <property type="entry name" value="type_II_gspD_N0"/>
    <property type="match status" value="1"/>
</dbReference>
<dbReference type="PANTHER" id="PTHR30332">
    <property type="entry name" value="PROBABLE GENERAL SECRETION PATHWAY PROTEIN D"/>
    <property type="match status" value="1"/>
</dbReference>
<dbReference type="NCBIfam" id="TIGR02517">
    <property type="entry name" value="type_II_gspD"/>
    <property type="match status" value="1"/>
</dbReference>
<dbReference type="AlphaFoldDB" id="A0A2N9YH12"/>
<keyword evidence="7" id="KW-0653">Protein transport</keyword>
<dbReference type="OrthoDB" id="9775455at2"/>
<dbReference type="InterPro" id="IPR038591">
    <property type="entry name" value="NolW-like_sf"/>
</dbReference>
<sequence>MCVPVNMRLIHYYLFCLLICFSLPLTAQQVTLNFRDMDINVLIDTVAEITGKTFIVDPRVKANVTVVSNSPMNSEQVYQVFLSILSVHGYAAVESGKVTKILPDSLAKSENTPVVSGLDDIQGDTLITKVISLKHVSAAQLIPLLRPLIPQQGHLVAYPSNNTIIVSDRADNVNRLLHIVERIDTSPQQDVDIIVLQHASAAETARVITSLEQKNSAASTAAGTPDTTSIIADERTNSLLISGDSATRLRIRTLVAHLDTSIETVGNTQVVYLHYARAEELAKVLQGMSDGIIATTTQTGQGQPSTTPVSTNLLANTNSNNNNNGNNTGQTIKTSIQADPSTNSLVITAAPSVLLNLQAVIRQLDVRRAQVLVEAIIAEVSADISNELGVQWFMYGKENGPIGLSNFSNAGPSLSSLASAVDSYQNGSSSSLSSVDLTGSFLGLGIFNSNTFNIGLLVRALSTDTDSNVLSTPSLLTLDNQEAEIVVGQNVPFITGQYSNTGSSSSVSNPFQTIQREDVGLKLKVKPQINEGNAVKLDIEQEVSSITRSSVTTADIVTNKRTIKTTVMVEDGNMIVLGGLIDENLQQTMQKVPGLGDLPLVGALFRSQSTQKVRKNLMVFLRPVIIRNDEKGAMVSGGKYAYMRTQQLEQREKEANNHLISPKEVPVLPDMNEFLTILPGTAEGTQQVFPAHQLLQ</sequence>
<evidence type="ECO:0000256" key="1">
    <source>
        <dbReference type="ARBA" id="ARBA00004442"/>
    </source>
</evidence>
<keyword evidence="5" id="KW-0812">Transmembrane</keyword>
<dbReference type="InterPro" id="IPR001775">
    <property type="entry name" value="GspD/PilQ"/>
</dbReference>
<comment type="similarity">
    <text evidence="2">Belongs to the bacterial secretin family. GSP D subfamily.</text>
</comment>
<dbReference type="InterPro" id="IPR050810">
    <property type="entry name" value="Bact_Secretion_Sys_Channel"/>
</dbReference>
<keyword evidence="6 11" id="KW-0732">Signal</keyword>
<dbReference type="InterPro" id="IPR004846">
    <property type="entry name" value="T2SS/T3SS_dom"/>
</dbReference>
<evidence type="ECO:0000256" key="8">
    <source>
        <dbReference type="ARBA" id="ARBA00023136"/>
    </source>
</evidence>
<dbReference type="GO" id="GO:0015627">
    <property type="term" value="C:type II protein secretion system complex"/>
    <property type="evidence" value="ECO:0007669"/>
    <property type="project" value="InterPro"/>
</dbReference>
<dbReference type="GO" id="GO:0009279">
    <property type="term" value="C:cell outer membrane"/>
    <property type="evidence" value="ECO:0007669"/>
    <property type="project" value="UniProtKB-SubCell"/>
</dbReference>
<feature type="domain" description="NolW-like" evidence="13">
    <location>
        <begin position="192"/>
        <end position="260"/>
    </location>
</feature>
<evidence type="ECO:0000259" key="12">
    <source>
        <dbReference type="Pfam" id="PF00263"/>
    </source>
</evidence>
<protein>
    <submittedName>
        <fullName evidence="15">Type II secretion system secretin GspD</fullName>
    </submittedName>
</protein>
<keyword evidence="16" id="KW-1185">Reference proteome</keyword>
<dbReference type="PANTHER" id="PTHR30332:SF24">
    <property type="entry name" value="SECRETIN GSPD-RELATED"/>
    <property type="match status" value="1"/>
</dbReference>
<keyword evidence="9" id="KW-0998">Cell outer membrane</keyword>
<feature type="domain" description="NolW-like" evidence="13">
    <location>
        <begin position="268"/>
        <end position="370"/>
    </location>
</feature>
<dbReference type="PRINTS" id="PR00811">
    <property type="entry name" value="BCTERIALGSPD"/>
</dbReference>
<keyword evidence="8" id="KW-0472">Membrane</keyword>
<dbReference type="Gene3D" id="3.30.1370.120">
    <property type="match status" value="3"/>
</dbReference>
<keyword evidence="3 10" id="KW-0813">Transport</keyword>
<dbReference type="Pfam" id="PF03958">
    <property type="entry name" value="Secretin_N"/>
    <property type="match status" value="3"/>
</dbReference>
<gene>
    <name evidence="15" type="primary">gspD</name>
    <name evidence="15" type="ORF">BLE401_13910</name>
</gene>
<dbReference type="InterPro" id="IPR005644">
    <property type="entry name" value="NolW-like"/>
</dbReference>
<dbReference type="Pfam" id="PF00263">
    <property type="entry name" value="Secretin"/>
    <property type="match status" value="1"/>
</dbReference>
<dbReference type="InterPro" id="IPR013356">
    <property type="entry name" value="T2SS_GspD"/>
</dbReference>
<evidence type="ECO:0000256" key="5">
    <source>
        <dbReference type="ARBA" id="ARBA00022692"/>
    </source>
</evidence>
<feature type="signal peptide" evidence="11">
    <location>
        <begin position="1"/>
        <end position="27"/>
    </location>
</feature>
<evidence type="ECO:0000256" key="11">
    <source>
        <dbReference type="SAM" id="SignalP"/>
    </source>
</evidence>
<evidence type="ECO:0000256" key="6">
    <source>
        <dbReference type="ARBA" id="ARBA00022729"/>
    </source>
</evidence>
<feature type="chain" id="PRO_5014601919" evidence="11">
    <location>
        <begin position="28"/>
        <end position="696"/>
    </location>
</feature>
<evidence type="ECO:0000256" key="3">
    <source>
        <dbReference type="ARBA" id="ARBA00022448"/>
    </source>
</evidence>
<evidence type="ECO:0000313" key="16">
    <source>
        <dbReference type="Proteomes" id="UP000234271"/>
    </source>
</evidence>
<feature type="domain" description="Type II/III secretion system secretin-like" evidence="12">
    <location>
        <begin position="460"/>
        <end position="627"/>
    </location>
</feature>
<dbReference type="EMBL" id="CP018889">
    <property type="protein sequence ID" value="AUI69675.1"/>
    <property type="molecule type" value="Genomic_DNA"/>
</dbReference>
<dbReference type="InterPro" id="IPR049371">
    <property type="entry name" value="GspD-like_N0"/>
</dbReference>
<comment type="subcellular location">
    <subcellularLocation>
        <location evidence="1 10">Cell outer membrane</location>
    </subcellularLocation>
</comment>
<evidence type="ECO:0000256" key="9">
    <source>
        <dbReference type="ARBA" id="ARBA00023237"/>
    </source>
</evidence>
<dbReference type="PRINTS" id="PR01032">
    <property type="entry name" value="PHAGEIV"/>
</dbReference>
<evidence type="ECO:0000256" key="7">
    <source>
        <dbReference type="ARBA" id="ARBA00022927"/>
    </source>
</evidence>
<proteinExistence type="inferred from homology"/>